<evidence type="ECO:0000313" key="1">
    <source>
        <dbReference type="EMBL" id="MBB6450367.1"/>
    </source>
</evidence>
<gene>
    <name evidence="1" type="ORF">HNR44_002350</name>
</gene>
<proteinExistence type="predicted"/>
<dbReference type="AlphaFoldDB" id="A0A841PNF0"/>
<comment type="caution">
    <text evidence="1">The sequence shown here is derived from an EMBL/GenBank/DDBJ whole genome shotgun (WGS) entry which is preliminary data.</text>
</comment>
<evidence type="ECO:0000313" key="2">
    <source>
        <dbReference type="Proteomes" id="UP000568839"/>
    </source>
</evidence>
<sequence length="118" mass="13601">MSTLDSIYNATQQLSEHLEHPLPNKDDARSDYLDIIDFLLEKRALKLATLVINEGEKKQAQFYEIAAMNEVIEKKIKGVKAEIGRDLQQTRMQQSAETKYIYSYNAPSVEGLYFDKKN</sequence>
<keyword evidence="2" id="KW-1185">Reference proteome</keyword>
<reference evidence="1 2" key="1">
    <citation type="submission" date="2020-08" db="EMBL/GenBank/DDBJ databases">
        <title>Genomic Encyclopedia of Type Strains, Phase IV (KMG-IV): sequencing the most valuable type-strain genomes for metagenomic binning, comparative biology and taxonomic classification.</title>
        <authorList>
            <person name="Goeker M."/>
        </authorList>
    </citation>
    <scope>NUCLEOTIDE SEQUENCE [LARGE SCALE GENOMIC DNA]</scope>
    <source>
        <strain evidence="1 2">DSM 21769</strain>
    </source>
</reference>
<organism evidence="1 2">
    <name type="scientific">Geomicrobium halophilum</name>
    <dbReference type="NCBI Taxonomy" id="549000"/>
    <lineage>
        <taxon>Bacteria</taxon>
        <taxon>Bacillati</taxon>
        <taxon>Bacillota</taxon>
        <taxon>Bacilli</taxon>
        <taxon>Bacillales</taxon>
        <taxon>Geomicrobium</taxon>
    </lineage>
</organism>
<keyword evidence="1" id="KW-0969">Cilium</keyword>
<keyword evidence="1" id="KW-0966">Cell projection</keyword>
<dbReference type="EMBL" id="JACHHJ010000003">
    <property type="protein sequence ID" value="MBB6450367.1"/>
    <property type="molecule type" value="Genomic_DNA"/>
</dbReference>
<accession>A0A841PNF0</accession>
<dbReference type="RefSeq" id="WP_184404416.1">
    <property type="nucleotide sequence ID" value="NZ_JACHHJ010000003.1"/>
</dbReference>
<keyword evidence="1" id="KW-0282">Flagellum</keyword>
<dbReference type="Proteomes" id="UP000568839">
    <property type="component" value="Unassembled WGS sequence"/>
</dbReference>
<protein>
    <submittedName>
        <fullName evidence="1">Flagellar protein FliT</fullName>
    </submittedName>
</protein>
<name>A0A841PNF0_9BACL</name>